<protein>
    <submittedName>
        <fullName evidence="2 4">Uncharacterized protein</fullName>
    </submittedName>
</protein>
<keyword evidence="3" id="KW-1185">Reference proteome</keyword>
<evidence type="ECO:0000256" key="1">
    <source>
        <dbReference type="SAM" id="Phobius"/>
    </source>
</evidence>
<sequence>MFITLPYTTHVIISIFLHVLGITLCLFIWNIFPRNVSFNLPIPYYRRYLETKERLAFLVHTLFGTNHPQFPFIGNLLV</sequence>
<dbReference type="Proteomes" id="UP000267027">
    <property type="component" value="Unassembled WGS sequence"/>
</dbReference>
<feature type="transmembrane region" description="Helical" evidence="1">
    <location>
        <begin position="12"/>
        <end position="32"/>
    </location>
</feature>
<accession>A0A0R3Q2C4</accession>
<proteinExistence type="predicted"/>
<organism evidence="4">
    <name type="scientific">Angiostrongylus costaricensis</name>
    <name type="common">Nematode worm</name>
    <dbReference type="NCBI Taxonomy" id="334426"/>
    <lineage>
        <taxon>Eukaryota</taxon>
        <taxon>Metazoa</taxon>
        <taxon>Ecdysozoa</taxon>
        <taxon>Nematoda</taxon>
        <taxon>Chromadorea</taxon>
        <taxon>Rhabditida</taxon>
        <taxon>Rhabditina</taxon>
        <taxon>Rhabditomorpha</taxon>
        <taxon>Strongyloidea</taxon>
        <taxon>Metastrongylidae</taxon>
        <taxon>Angiostrongylus</taxon>
    </lineage>
</organism>
<dbReference type="EMBL" id="UYYA01005640">
    <property type="protein sequence ID" value="VDM64808.1"/>
    <property type="molecule type" value="Genomic_DNA"/>
</dbReference>
<dbReference type="OrthoDB" id="5871108at2759"/>
<reference evidence="4" key="1">
    <citation type="submission" date="2017-02" db="UniProtKB">
        <authorList>
            <consortium name="WormBaseParasite"/>
        </authorList>
    </citation>
    <scope>IDENTIFICATION</scope>
</reference>
<keyword evidence="1" id="KW-1133">Transmembrane helix</keyword>
<evidence type="ECO:0000313" key="2">
    <source>
        <dbReference type="EMBL" id="VDM64808.1"/>
    </source>
</evidence>
<keyword evidence="1" id="KW-0812">Transmembrane</keyword>
<evidence type="ECO:0000313" key="3">
    <source>
        <dbReference type="Proteomes" id="UP000267027"/>
    </source>
</evidence>
<name>A0A0R3Q2C4_ANGCS</name>
<gene>
    <name evidence="2" type="ORF">ACOC_LOCUS13223</name>
</gene>
<reference evidence="2 3" key="2">
    <citation type="submission" date="2018-11" db="EMBL/GenBank/DDBJ databases">
        <authorList>
            <consortium name="Pathogen Informatics"/>
        </authorList>
    </citation>
    <scope>NUCLEOTIDE SEQUENCE [LARGE SCALE GENOMIC DNA]</scope>
    <source>
        <strain evidence="2 3">Costa Rica</strain>
    </source>
</reference>
<dbReference type="WBParaSite" id="ACOC_0001322201-mRNA-1">
    <property type="protein sequence ID" value="ACOC_0001322201-mRNA-1"/>
    <property type="gene ID" value="ACOC_0001322201"/>
</dbReference>
<keyword evidence="1" id="KW-0472">Membrane</keyword>
<dbReference type="AlphaFoldDB" id="A0A0R3Q2C4"/>
<evidence type="ECO:0000313" key="4">
    <source>
        <dbReference type="WBParaSite" id="ACOC_0001322201-mRNA-1"/>
    </source>
</evidence>